<dbReference type="OrthoDB" id="885067at2"/>
<sequence>MSQMKGEWVDRARQIKLAGLSRTESSELAAVHAALYPAAEPVRVSCYKCVAEAFQAILRYLRTTSTDSSTSFPTVMSTATPSAERKYSFTDKSKTYRPHNSPVVFSNENLTDARVAMILKADPAAAVHFGISEDEGQAFVAEQAAAVEALKVATESTGTGTTTTTVTTTVNPLANEQSDEYKAEYAKLDGLKREELDALYTDEVKEGDAKSFPNKGELIKALLAFRAK</sequence>
<evidence type="ECO:0000313" key="1">
    <source>
        <dbReference type="EMBL" id="TGE07701.1"/>
    </source>
</evidence>
<proteinExistence type="predicted"/>
<reference evidence="1 2" key="1">
    <citation type="submission" date="2019-04" db="EMBL/GenBank/DDBJ databases">
        <authorList>
            <person name="Feng G."/>
            <person name="Zhang J."/>
            <person name="Zhu H."/>
        </authorList>
    </citation>
    <scope>NUCLEOTIDE SEQUENCE [LARGE SCALE GENOMIC DNA]</scope>
    <source>
        <strain evidence="1 2">92R-1</strain>
    </source>
</reference>
<accession>A0A4Z0P5Y9</accession>
<name>A0A4Z0P5Y9_9BACT</name>
<gene>
    <name evidence="1" type="ORF">EU556_08075</name>
</gene>
<dbReference type="RefSeq" id="WP_135433025.1">
    <property type="nucleotide sequence ID" value="NZ_SRLA01000002.1"/>
</dbReference>
<dbReference type="AlphaFoldDB" id="A0A4Z0P5Y9"/>
<dbReference type="EMBL" id="SRLA01000002">
    <property type="protein sequence ID" value="TGE07701.1"/>
    <property type="molecule type" value="Genomic_DNA"/>
</dbReference>
<comment type="caution">
    <text evidence="1">The sequence shown here is derived from an EMBL/GenBank/DDBJ whole genome shotgun (WGS) entry which is preliminary data.</text>
</comment>
<organism evidence="1 2">
    <name type="scientific">Hymenobacter fodinae</name>
    <dbReference type="NCBI Taxonomy" id="2510796"/>
    <lineage>
        <taxon>Bacteria</taxon>
        <taxon>Pseudomonadati</taxon>
        <taxon>Bacteroidota</taxon>
        <taxon>Cytophagia</taxon>
        <taxon>Cytophagales</taxon>
        <taxon>Hymenobacteraceae</taxon>
        <taxon>Hymenobacter</taxon>
    </lineage>
</organism>
<dbReference type="Proteomes" id="UP000298337">
    <property type="component" value="Unassembled WGS sequence"/>
</dbReference>
<protein>
    <submittedName>
        <fullName evidence="1">Uncharacterized protein</fullName>
    </submittedName>
</protein>
<evidence type="ECO:0000313" key="2">
    <source>
        <dbReference type="Proteomes" id="UP000298337"/>
    </source>
</evidence>
<keyword evidence="2" id="KW-1185">Reference proteome</keyword>